<dbReference type="Proteomes" id="UP000473885">
    <property type="component" value="Unassembled WGS sequence"/>
</dbReference>
<dbReference type="FunFam" id="3.40.50.12160:FF:000002">
    <property type="entry name" value="Ribosomal protein S12 methylthiotransferase RimO"/>
    <property type="match status" value="1"/>
</dbReference>
<dbReference type="Gene3D" id="3.40.50.12160">
    <property type="entry name" value="Methylthiotransferase, N-terminal domain"/>
    <property type="match status" value="1"/>
</dbReference>
<evidence type="ECO:0000256" key="8">
    <source>
        <dbReference type="HAMAP-Rule" id="MF_01865"/>
    </source>
</evidence>
<dbReference type="GO" id="GO:0035600">
    <property type="term" value="P:tRNA methylthiolation"/>
    <property type="evidence" value="ECO:0007669"/>
    <property type="project" value="UniProtKB-ARBA"/>
</dbReference>
<feature type="binding site" evidence="8">
    <location>
        <position position="156"/>
    </location>
    <ligand>
        <name>[4Fe-4S] cluster</name>
        <dbReference type="ChEBI" id="CHEBI:49883"/>
        <label>2</label>
        <note>4Fe-4S-S-AdoMet</note>
    </ligand>
</feature>
<dbReference type="InterPro" id="IPR038135">
    <property type="entry name" value="Methylthiotransferase_N_sf"/>
</dbReference>
<gene>
    <name evidence="8 12" type="primary">rimO</name>
    <name evidence="12" type="ORF">FDF74_02595</name>
</gene>
<dbReference type="GO" id="GO:0051539">
    <property type="term" value="F:4 iron, 4 sulfur cluster binding"/>
    <property type="evidence" value="ECO:0007669"/>
    <property type="project" value="UniProtKB-UniRule"/>
</dbReference>
<keyword evidence="1 8" id="KW-0004">4Fe-4S</keyword>
<dbReference type="AlphaFoldDB" id="A0A6M0R8U2"/>
<dbReference type="GO" id="GO:0035599">
    <property type="term" value="F:aspartic acid methylthiotransferase activity"/>
    <property type="evidence" value="ECO:0007669"/>
    <property type="project" value="TreeGrafter"/>
</dbReference>
<dbReference type="Gene3D" id="2.40.50.140">
    <property type="entry name" value="Nucleic acid-binding proteins"/>
    <property type="match status" value="1"/>
</dbReference>
<dbReference type="PROSITE" id="PS51918">
    <property type="entry name" value="RADICAL_SAM"/>
    <property type="match status" value="1"/>
</dbReference>
<dbReference type="PROSITE" id="PS50926">
    <property type="entry name" value="TRAM"/>
    <property type="match status" value="1"/>
</dbReference>
<evidence type="ECO:0000259" key="9">
    <source>
        <dbReference type="PROSITE" id="PS50926"/>
    </source>
</evidence>
<feature type="binding site" evidence="8">
    <location>
        <position position="48"/>
    </location>
    <ligand>
        <name>[4Fe-4S] cluster</name>
        <dbReference type="ChEBI" id="CHEBI:49883"/>
        <label>1</label>
    </ligand>
</feature>
<feature type="domain" description="Radical SAM core" evidence="11">
    <location>
        <begin position="142"/>
        <end position="372"/>
    </location>
</feature>
<keyword evidence="4 8" id="KW-0949">S-adenosyl-L-methionine</keyword>
<dbReference type="GO" id="GO:0005840">
    <property type="term" value="C:ribosome"/>
    <property type="evidence" value="ECO:0007669"/>
    <property type="project" value="UniProtKB-KW"/>
</dbReference>
<dbReference type="NCBIfam" id="TIGR00089">
    <property type="entry name" value="MiaB/RimO family radical SAM methylthiotransferase"/>
    <property type="match status" value="1"/>
</dbReference>
<evidence type="ECO:0000259" key="11">
    <source>
        <dbReference type="PROSITE" id="PS51918"/>
    </source>
</evidence>
<dbReference type="InterPro" id="IPR013848">
    <property type="entry name" value="Methylthiotransferase_N"/>
</dbReference>
<dbReference type="GO" id="GO:0005829">
    <property type="term" value="C:cytosol"/>
    <property type="evidence" value="ECO:0007669"/>
    <property type="project" value="TreeGrafter"/>
</dbReference>
<accession>A0A6M0R8U2</accession>
<dbReference type="InterPro" id="IPR005840">
    <property type="entry name" value="Ribosomal_uS12_MeSTrfase_RimO"/>
</dbReference>
<sequence>MEKIKIALVSLGCDKNRIDSEIMLHKLQNSGEIIENPKKADVIIINTCGFIEAAKEESINTILEMASYKEKYNCKVLVVTGCLTQRYKGQLQDLLPEVDVMLGVNDYDKIVEGIKKYLSTGKKSCYYKYSDENINEGNRVLTTPSYTAYVRIAEGCNNFCTYCAIPRIRGKYRSRKKENILKEIKSLVSQGVKEIILIAQDTTMYGIDLYGKKILPELLSEISEIEGVEWIRVLYCYPEEIEEELIVEIAQNDKVCKYLDIPIQHISNNVLKKMGRKTNKETIINIINKLRENIKDITLRTSLIVGFPGETEEDFKELKNFIKDIKLDKVGAFKYSKEEETPAASMDHQIDDDIKEQREEEIMLLQQEISKNINEDKIGRVYKVLVEGIEEDMYYGRNYEMAPEIDGQIFFNKDENITIGDIIKVKVTHSLEYDLIGVVCDESCK</sequence>
<feature type="binding site" evidence="8">
    <location>
        <position position="82"/>
    </location>
    <ligand>
        <name>[4Fe-4S] cluster</name>
        <dbReference type="ChEBI" id="CHEBI:49883"/>
        <label>1</label>
    </ligand>
</feature>
<dbReference type="SMART" id="SM00729">
    <property type="entry name" value="Elp3"/>
    <property type="match status" value="1"/>
</dbReference>
<evidence type="ECO:0000313" key="13">
    <source>
        <dbReference type="Proteomes" id="UP000473885"/>
    </source>
</evidence>
<dbReference type="GO" id="GO:0103039">
    <property type="term" value="F:protein methylthiotransferase activity"/>
    <property type="evidence" value="ECO:0007669"/>
    <property type="project" value="UniProtKB-EC"/>
</dbReference>
<evidence type="ECO:0000256" key="4">
    <source>
        <dbReference type="ARBA" id="ARBA00022691"/>
    </source>
</evidence>
<dbReference type="EC" id="2.8.4.4" evidence="8"/>
<comment type="cofactor">
    <cofactor evidence="8">
        <name>[4Fe-4S] cluster</name>
        <dbReference type="ChEBI" id="CHEBI:49883"/>
    </cofactor>
    <text evidence="8">Binds 2 [4Fe-4S] clusters. One cluster is coordinated with 3 cysteines and an exchangeable S-adenosyl-L-methionine.</text>
</comment>
<dbReference type="GO" id="GO:0140101">
    <property type="term" value="F:catalytic activity, acting on a tRNA"/>
    <property type="evidence" value="ECO:0007669"/>
    <property type="project" value="UniProtKB-ARBA"/>
</dbReference>
<dbReference type="InterPro" id="IPR006638">
    <property type="entry name" value="Elp3/MiaA/NifB-like_rSAM"/>
</dbReference>
<dbReference type="PROSITE" id="PS01278">
    <property type="entry name" value="MTTASE_RADICAL"/>
    <property type="match status" value="1"/>
</dbReference>
<evidence type="ECO:0000259" key="10">
    <source>
        <dbReference type="PROSITE" id="PS51449"/>
    </source>
</evidence>
<dbReference type="NCBIfam" id="TIGR01125">
    <property type="entry name" value="30S ribosomal protein S12 methylthiotransferase RimO"/>
    <property type="match status" value="1"/>
</dbReference>
<dbReference type="Pfam" id="PF18693">
    <property type="entry name" value="TRAM_2"/>
    <property type="match status" value="1"/>
</dbReference>
<keyword evidence="3 8" id="KW-0808">Transferase</keyword>
<comment type="similarity">
    <text evidence="8">Belongs to the methylthiotransferase family. RimO subfamily.</text>
</comment>
<dbReference type="InterPro" id="IPR007197">
    <property type="entry name" value="rSAM"/>
</dbReference>
<feature type="domain" description="MTTase N-terminal" evidence="10">
    <location>
        <begin position="4"/>
        <end position="119"/>
    </location>
</feature>
<dbReference type="SFLD" id="SFLDS00029">
    <property type="entry name" value="Radical_SAM"/>
    <property type="match status" value="1"/>
</dbReference>
<dbReference type="InterPro" id="IPR058240">
    <property type="entry name" value="rSAM_sf"/>
</dbReference>
<dbReference type="InterPro" id="IPR002792">
    <property type="entry name" value="TRAM_dom"/>
</dbReference>
<dbReference type="EMBL" id="SXDP01000001">
    <property type="protein sequence ID" value="NEZ46100.1"/>
    <property type="molecule type" value="Genomic_DNA"/>
</dbReference>
<feature type="domain" description="TRAM" evidence="9">
    <location>
        <begin position="375"/>
        <end position="441"/>
    </location>
</feature>
<reference evidence="12 13" key="1">
    <citation type="submission" date="2019-04" db="EMBL/GenBank/DDBJ databases">
        <title>Genome sequencing of Clostridium botulinum Groups I-IV and Clostridium butyricum.</title>
        <authorList>
            <person name="Brunt J."/>
            <person name="Van Vliet A.H.M."/>
            <person name="Stringer S.C."/>
            <person name="Carter A.T."/>
            <person name="Peck M.W."/>
        </authorList>
    </citation>
    <scope>NUCLEOTIDE SEQUENCE [LARGE SCALE GENOMIC DNA]</scope>
    <source>
        <strain evidence="12 13">IFR 18/094</strain>
    </source>
</reference>
<dbReference type="Gene3D" id="3.80.30.20">
    <property type="entry name" value="tm_1862 like domain"/>
    <property type="match status" value="1"/>
</dbReference>
<dbReference type="PANTHER" id="PTHR43837">
    <property type="entry name" value="RIBOSOMAL PROTEIN S12 METHYLTHIOTRANSFERASE RIMO"/>
    <property type="match status" value="1"/>
</dbReference>
<keyword evidence="5 8" id="KW-0479">Metal-binding</keyword>
<feature type="binding site" evidence="8">
    <location>
        <position position="160"/>
    </location>
    <ligand>
        <name>[4Fe-4S] cluster</name>
        <dbReference type="ChEBI" id="CHEBI:49883"/>
        <label>2</label>
        <note>4Fe-4S-S-AdoMet</note>
    </ligand>
</feature>
<dbReference type="OrthoDB" id="9805215at2"/>
<comment type="caution">
    <text evidence="12">The sequence shown here is derived from an EMBL/GenBank/DDBJ whole genome shotgun (WGS) entry which is preliminary data.</text>
</comment>
<dbReference type="RefSeq" id="WP_050607212.1">
    <property type="nucleotide sequence ID" value="NZ_CABKUB010000006.1"/>
</dbReference>
<feature type="binding site" evidence="8">
    <location>
        <position position="163"/>
    </location>
    <ligand>
        <name>[4Fe-4S] cluster</name>
        <dbReference type="ChEBI" id="CHEBI:49883"/>
        <label>2</label>
        <note>4Fe-4S-S-AdoMet</note>
    </ligand>
</feature>
<dbReference type="CDD" id="cd01335">
    <property type="entry name" value="Radical_SAM"/>
    <property type="match status" value="1"/>
</dbReference>
<protein>
    <recommendedName>
        <fullName evidence="8">Ribosomal protein uS12 methylthiotransferase RimO</fullName>
        <shortName evidence="8">uS12 MTTase</shortName>
        <shortName evidence="8">uS12 methylthiotransferase</shortName>
        <ecNumber evidence="8">2.8.4.4</ecNumber>
    </recommendedName>
    <alternativeName>
        <fullName evidence="8">Ribosomal protein uS12 (aspartate-C(3))-methylthiotransferase</fullName>
    </alternativeName>
    <alternativeName>
        <fullName evidence="8">Ribosome maturation factor RimO</fullName>
    </alternativeName>
</protein>
<dbReference type="PROSITE" id="PS51449">
    <property type="entry name" value="MTTASE_N"/>
    <property type="match status" value="1"/>
</dbReference>
<dbReference type="HAMAP" id="MF_01865">
    <property type="entry name" value="MTTase_RimO"/>
    <property type="match status" value="1"/>
</dbReference>
<keyword evidence="12" id="KW-0689">Ribosomal protein</keyword>
<name>A0A6M0R8U2_9CLOT</name>
<evidence type="ECO:0000313" key="12">
    <source>
        <dbReference type="EMBL" id="NEZ46100.1"/>
    </source>
</evidence>
<dbReference type="Pfam" id="PF00919">
    <property type="entry name" value="UPF0004"/>
    <property type="match status" value="1"/>
</dbReference>
<dbReference type="Pfam" id="PF04055">
    <property type="entry name" value="Radical_SAM"/>
    <property type="match status" value="1"/>
</dbReference>
<dbReference type="FunFam" id="2.40.50.140:FF:000210">
    <property type="entry name" value="Ribosomal protein S12 methylthiotransferase RimO"/>
    <property type="match status" value="1"/>
</dbReference>
<dbReference type="FunFam" id="3.80.30.20:FF:000001">
    <property type="entry name" value="tRNA-2-methylthio-N(6)-dimethylallyladenosine synthase 2"/>
    <property type="match status" value="1"/>
</dbReference>
<dbReference type="SFLD" id="SFLDF00274">
    <property type="entry name" value="ribosomal_protein_S12_methylth"/>
    <property type="match status" value="1"/>
</dbReference>
<feature type="binding site" evidence="8">
    <location>
        <position position="13"/>
    </location>
    <ligand>
        <name>[4Fe-4S] cluster</name>
        <dbReference type="ChEBI" id="CHEBI:49883"/>
        <label>1</label>
    </ligand>
</feature>
<keyword evidence="6 8" id="KW-0408">Iron</keyword>
<keyword evidence="12" id="KW-0687">Ribonucleoprotein</keyword>
<comment type="subcellular location">
    <subcellularLocation>
        <location evidence="8">Cytoplasm</location>
    </subcellularLocation>
</comment>
<evidence type="ECO:0000256" key="6">
    <source>
        <dbReference type="ARBA" id="ARBA00023004"/>
    </source>
</evidence>
<dbReference type="InterPro" id="IPR012340">
    <property type="entry name" value="NA-bd_OB-fold"/>
</dbReference>
<keyword evidence="7 8" id="KW-0411">Iron-sulfur</keyword>
<evidence type="ECO:0000256" key="3">
    <source>
        <dbReference type="ARBA" id="ARBA00022679"/>
    </source>
</evidence>
<evidence type="ECO:0000256" key="7">
    <source>
        <dbReference type="ARBA" id="ARBA00023014"/>
    </source>
</evidence>
<dbReference type="SUPFAM" id="SSF102114">
    <property type="entry name" value="Radical SAM enzymes"/>
    <property type="match status" value="1"/>
</dbReference>
<keyword evidence="13" id="KW-1185">Reference proteome</keyword>
<dbReference type="PANTHER" id="PTHR43837:SF1">
    <property type="entry name" value="RIBOSOMAL PROTEIN US12 METHYLTHIOTRANSFERASE RIMO"/>
    <property type="match status" value="1"/>
</dbReference>
<dbReference type="GO" id="GO:0046872">
    <property type="term" value="F:metal ion binding"/>
    <property type="evidence" value="ECO:0007669"/>
    <property type="project" value="UniProtKB-KW"/>
</dbReference>
<comment type="function">
    <text evidence="8">Catalyzes the methylthiolation of an aspartic acid residue of ribosomal protein uS12.</text>
</comment>
<dbReference type="InterPro" id="IPR020612">
    <property type="entry name" value="Methylthiotransferase_CS"/>
</dbReference>
<evidence type="ECO:0000256" key="1">
    <source>
        <dbReference type="ARBA" id="ARBA00022485"/>
    </source>
</evidence>
<comment type="catalytic activity">
    <reaction evidence="8">
        <text>L-aspartate(89)-[ribosomal protein uS12]-hydrogen + (sulfur carrier)-SH + AH2 + 2 S-adenosyl-L-methionine = 3-methylsulfanyl-L-aspartate(89)-[ribosomal protein uS12]-hydrogen + (sulfur carrier)-H + 5'-deoxyadenosine + L-methionine + A + S-adenosyl-L-homocysteine + 2 H(+)</text>
        <dbReference type="Rhea" id="RHEA:37087"/>
        <dbReference type="Rhea" id="RHEA-COMP:10460"/>
        <dbReference type="Rhea" id="RHEA-COMP:10461"/>
        <dbReference type="Rhea" id="RHEA-COMP:14737"/>
        <dbReference type="Rhea" id="RHEA-COMP:14739"/>
        <dbReference type="ChEBI" id="CHEBI:13193"/>
        <dbReference type="ChEBI" id="CHEBI:15378"/>
        <dbReference type="ChEBI" id="CHEBI:17319"/>
        <dbReference type="ChEBI" id="CHEBI:17499"/>
        <dbReference type="ChEBI" id="CHEBI:29917"/>
        <dbReference type="ChEBI" id="CHEBI:29961"/>
        <dbReference type="ChEBI" id="CHEBI:57844"/>
        <dbReference type="ChEBI" id="CHEBI:57856"/>
        <dbReference type="ChEBI" id="CHEBI:59789"/>
        <dbReference type="ChEBI" id="CHEBI:64428"/>
        <dbReference type="ChEBI" id="CHEBI:73599"/>
        <dbReference type="EC" id="2.8.4.4"/>
    </reaction>
</comment>
<evidence type="ECO:0000256" key="2">
    <source>
        <dbReference type="ARBA" id="ARBA00022490"/>
    </source>
</evidence>
<dbReference type="SFLD" id="SFLDG01082">
    <property type="entry name" value="B12-binding_domain_containing"/>
    <property type="match status" value="1"/>
</dbReference>
<organism evidence="12 13">
    <name type="scientific">Clostridium niameyense</name>
    <dbReference type="NCBI Taxonomy" id="1622073"/>
    <lineage>
        <taxon>Bacteria</taxon>
        <taxon>Bacillati</taxon>
        <taxon>Bacillota</taxon>
        <taxon>Clostridia</taxon>
        <taxon>Eubacteriales</taxon>
        <taxon>Clostridiaceae</taxon>
        <taxon>Clostridium</taxon>
    </lineage>
</organism>
<proteinExistence type="inferred from homology"/>
<dbReference type="SFLD" id="SFLDG01061">
    <property type="entry name" value="methylthiotransferase"/>
    <property type="match status" value="1"/>
</dbReference>
<evidence type="ECO:0000256" key="5">
    <source>
        <dbReference type="ARBA" id="ARBA00022723"/>
    </source>
</evidence>
<keyword evidence="2 8" id="KW-0963">Cytoplasm</keyword>
<dbReference type="InterPro" id="IPR023404">
    <property type="entry name" value="rSAM_horseshoe"/>
</dbReference>
<dbReference type="InterPro" id="IPR005839">
    <property type="entry name" value="Methylthiotransferase"/>
</dbReference>